<proteinExistence type="predicted"/>
<dbReference type="SUPFAM" id="SSF81324">
    <property type="entry name" value="Voltage-gated potassium channels"/>
    <property type="match status" value="1"/>
</dbReference>
<evidence type="ECO:0000313" key="2">
    <source>
        <dbReference type="EMBL" id="GLC26983.1"/>
    </source>
</evidence>
<keyword evidence="1" id="KW-0812">Transmembrane</keyword>
<evidence type="ECO:0008006" key="4">
    <source>
        <dbReference type="Google" id="ProtNLM"/>
    </source>
</evidence>
<sequence>MALLEQALGVVVTLVFLLDVFLTVLYARIGTGIVSPWIARLIWRTMRGIAAPFGRRRGAVLSFCGPIILVAFLTVWTLGLTLGAALLIHPALGTGVRVSEGPTPTDFVAALYAGGTSLAITGSSEFSPQTSGWRLVYLFLSLVGTSVVSLTLTYLMQVYSALQRRNALGLQLHAQSGESADAAELLARLGPDGQFSGGYNNLSEVATQLTEVKEAHHHYPVLFYFRFSEPYYSASRITLLALDTTTLIGSALSDDEYGWLPRSAAVAQLRRVSLMLLTSLEENFVTHDAPSGEPQPDERTQERWRRRQAAAVRRLRQAGIATVADERGGAESYVALRREWDGHVATLAPAMLYDMDEIDPAMSRAGEPGSRAARAHVAR</sequence>
<feature type="transmembrane region" description="Helical" evidence="1">
    <location>
        <begin position="135"/>
        <end position="155"/>
    </location>
</feature>
<name>A0AA37VBW4_9BACT</name>
<protein>
    <recommendedName>
        <fullName evidence="4">Ion channel</fullName>
    </recommendedName>
</protein>
<gene>
    <name evidence="2" type="ORF">rosag_34960</name>
</gene>
<keyword evidence="3" id="KW-1185">Reference proteome</keyword>
<reference evidence="2" key="1">
    <citation type="submission" date="2022-08" db="EMBL/GenBank/DDBJ databases">
        <title>Draft genome sequencing of Roseisolibacter agri AW1220.</title>
        <authorList>
            <person name="Tobiishi Y."/>
            <person name="Tonouchi A."/>
        </authorList>
    </citation>
    <scope>NUCLEOTIDE SEQUENCE</scope>
    <source>
        <strain evidence="2">AW1220</strain>
    </source>
</reference>
<keyword evidence="1" id="KW-0472">Membrane</keyword>
<dbReference type="Proteomes" id="UP001161325">
    <property type="component" value="Unassembled WGS sequence"/>
</dbReference>
<evidence type="ECO:0000256" key="1">
    <source>
        <dbReference type="SAM" id="Phobius"/>
    </source>
</evidence>
<comment type="caution">
    <text evidence="2">The sequence shown here is derived from an EMBL/GenBank/DDBJ whole genome shotgun (WGS) entry which is preliminary data.</text>
</comment>
<dbReference type="AlphaFoldDB" id="A0AA37VBW4"/>
<dbReference type="RefSeq" id="WP_284351431.1">
    <property type="nucleotide sequence ID" value="NZ_BRXS01000005.1"/>
</dbReference>
<feature type="transmembrane region" description="Helical" evidence="1">
    <location>
        <begin position="6"/>
        <end position="39"/>
    </location>
</feature>
<dbReference type="EMBL" id="BRXS01000005">
    <property type="protein sequence ID" value="GLC26983.1"/>
    <property type="molecule type" value="Genomic_DNA"/>
</dbReference>
<keyword evidence="1" id="KW-1133">Transmembrane helix</keyword>
<evidence type="ECO:0000313" key="3">
    <source>
        <dbReference type="Proteomes" id="UP001161325"/>
    </source>
</evidence>
<accession>A0AA37VBW4</accession>
<feature type="transmembrane region" description="Helical" evidence="1">
    <location>
        <begin position="60"/>
        <end position="88"/>
    </location>
</feature>
<organism evidence="2 3">
    <name type="scientific">Roseisolibacter agri</name>
    <dbReference type="NCBI Taxonomy" id="2014610"/>
    <lineage>
        <taxon>Bacteria</taxon>
        <taxon>Pseudomonadati</taxon>
        <taxon>Gemmatimonadota</taxon>
        <taxon>Gemmatimonadia</taxon>
        <taxon>Gemmatimonadales</taxon>
        <taxon>Gemmatimonadaceae</taxon>
        <taxon>Roseisolibacter</taxon>
    </lineage>
</organism>